<evidence type="ECO:0000256" key="1">
    <source>
        <dbReference type="SAM" id="Coils"/>
    </source>
</evidence>
<evidence type="ECO:0000313" key="5">
    <source>
        <dbReference type="Proteomes" id="UP000502928"/>
    </source>
</evidence>
<evidence type="ECO:0000256" key="2">
    <source>
        <dbReference type="SAM" id="Phobius"/>
    </source>
</evidence>
<dbReference type="KEGG" id="mut:GVT53_07275"/>
<dbReference type="Gene3D" id="2.40.30.170">
    <property type="match status" value="1"/>
</dbReference>
<dbReference type="PANTHER" id="PTHR30469">
    <property type="entry name" value="MULTIDRUG RESISTANCE PROTEIN MDTA"/>
    <property type="match status" value="1"/>
</dbReference>
<keyword evidence="1" id="KW-0175">Coiled coil</keyword>
<dbReference type="GO" id="GO:0015562">
    <property type="term" value="F:efflux transmembrane transporter activity"/>
    <property type="evidence" value="ECO:0007669"/>
    <property type="project" value="TreeGrafter"/>
</dbReference>
<accession>A0A6G7J0U7</accession>
<dbReference type="Pfam" id="PF26002">
    <property type="entry name" value="Beta-barrel_AprE"/>
    <property type="match status" value="1"/>
</dbReference>
<dbReference type="GO" id="GO:1990281">
    <property type="term" value="C:efflux pump complex"/>
    <property type="evidence" value="ECO:0007669"/>
    <property type="project" value="TreeGrafter"/>
</dbReference>
<keyword evidence="2" id="KW-1133">Transmembrane helix</keyword>
<reference evidence="4 5" key="1">
    <citation type="submission" date="2020-02" db="EMBL/GenBank/DDBJ databases">
        <title>Complete genome of Muricauda sp. 501str8.</title>
        <authorList>
            <person name="Dong B."/>
            <person name="Zhu S."/>
            <person name="Yang J."/>
            <person name="Chen J."/>
        </authorList>
    </citation>
    <scope>NUCLEOTIDE SEQUENCE [LARGE SCALE GENOMIC DNA]</scope>
    <source>
        <strain evidence="4 5">501str8</strain>
    </source>
</reference>
<evidence type="ECO:0000313" key="4">
    <source>
        <dbReference type="EMBL" id="QII44483.1"/>
    </source>
</evidence>
<dbReference type="EMBL" id="CP049616">
    <property type="protein sequence ID" value="QII44483.1"/>
    <property type="molecule type" value="Genomic_DNA"/>
</dbReference>
<keyword evidence="2" id="KW-0812">Transmembrane</keyword>
<name>A0A6G7J0U7_9FLAO</name>
<organism evidence="4 5">
    <name type="scientific">Flagellimonas oceani</name>
    <dbReference type="NCBI Taxonomy" id="2698672"/>
    <lineage>
        <taxon>Bacteria</taxon>
        <taxon>Pseudomonadati</taxon>
        <taxon>Bacteroidota</taxon>
        <taxon>Flavobacteriia</taxon>
        <taxon>Flavobacteriales</taxon>
        <taxon>Flavobacteriaceae</taxon>
        <taxon>Flagellimonas</taxon>
    </lineage>
</organism>
<dbReference type="Proteomes" id="UP000502928">
    <property type="component" value="Chromosome"/>
</dbReference>
<evidence type="ECO:0000259" key="3">
    <source>
        <dbReference type="Pfam" id="PF26002"/>
    </source>
</evidence>
<keyword evidence="5" id="KW-1185">Reference proteome</keyword>
<protein>
    <submittedName>
        <fullName evidence="4">HlyD family efflux transporter periplasmic adaptor subunit</fullName>
    </submittedName>
</protein>
<dbReference type="InterPro" id="IPR058982">
    <property type="entry name" value="Beta-barrel_AprE"/>
</dbReference>
<feature type="domain" description="AprE-like beta-barrel" evidence="3">
    <location>
        <begin position="271"/>
        <end position="357"/>
    </location>
</feature>
<sequence>MQIFPKEIIDNTIQSYVPKNGVKSRVVYGIILVSILLAICAMPFLKVKIYKNAQGVVKPSKERIAITSLNSGKVLFADIRSNKYVNKGDVLLIIENNVLNEQIAFAKYDTERLLEEIEDLQYLLTKGQISSDGIQSPKYQKEFFQFIEISFEHNTRIKKLKVDFDRNQKLLDKGVIAKAEFEDIKLEYDLALSAFNQFKKQQFNKWESSLTELRNELEITQNKSSQYQENKKEYVVTSPVSGSLVNPIGIERGSIVTSGTMLVEISPDTELLAECYVSPMDIGLIDKSKPINFQIDAFNYNQWGLATGKILQISQDIELINEQPVFKVRCQMNEEYLELKNGARGTIKKGMTFNARFELTERTIYQLLYDKVDDWMNPTKKHSQITSIE</sequence>
<feature type="transmembrane region" description="Helical" evidence="2">
    <location>
        <begin position="26"/>
        <end position="45"/>
    </location>
</feature>
<proteinExistence type="predicted"/>
<feature type="coiled-coil region" evidence="1">
    <location>
        <begin position="196"/>
        <end position="230"/>
    </location>
</feature>
<dbReference type="AlphaFoldDB" id="A0A6G7J0U7"/>
<keyword evidence="2" id="KW-0472">Membrane</keyword>
<gene>
    <name evidence="4" type="ORF">GVT53_07275</name>
</gene>